<dbReference type="InterPro" id="IPR011009">
    <property type="entry name" value="Kinase-like_dom_sf"/>
</dbReference>
<evidence type="ECO:0000256" key="6">
    <source>
        <dbReference type="ARBA" id="ARBA00012409"/>
    </source>
</evidence>
<evidence type="ECO:0000256" key="21">
    <source>
        <dbReference type="ARBA" id="ARBA00049280"/>
    </source>
</evidence>
<evidence type="ECO:0000256" key="20">
    <source>
        <dbReference type="ARBA" id="ARBA00048367"/>
    </source>
</evidence>
<dbReference type="EC" id="2.7.11.23" evidence="6"/>
<dbReference type="PROSITE" id="PS00108">
    <property type="entry name" value="PROTEIN_KINASE_ST"/>
    <property type="match status" value="1"/>
</dbReference>
<evidence type="ECO:0000256" key="17">
    <source>
        <dbReference type="ARBA" id="ARBA00039268"/>
    </source>
</evidence>
<evidence type="ECO:0000256" key="1">
    <source>
        <dbReference type="ARBA" id="ARBA00001946"/>
    </source>
</evidence>
<evidence type="ECO:0000256" key="25">
    <source>
        <dbReference type="PROSITE-ProRule" id="PRU00221"/>
    </source>
</evidence>
<dbReference type="PANTHER" id="PTHR16017">
    <property type="entry name" value="GASTRULATION DEFECTIVE PROTEIN 1-RELATED"/>
    <property type="match status" value="1"/>
</dbReference>
<keyword evidence="14 26" id="KW-0067">ATP-binding</keyword>
<dbReference type="GO" id="GO:0008353">
    <property type="term" value="F:RNA polymerase II CTD heptapeptide repeat kinase activity"/>
    <property type="evidence" value="ECO:0007669"/>
    <property type="project" value="UniProtKB-EC"/>
</dbReference>
<dbReference type="CDD" id="cd07842">
    <property type="entry name" value="STKc_CDK8_like"/>
    <property type="match status" value="1"/>
</dbReference>
<evidence type="ECO:0000256" key="26">
    <source>
        <dbReference type="PROSITE-ProRule" id="PRU10141"/>
    </source>
</evidence>
<feature type="region of interest" description="Disordered" evidence="27">
    <location>
        <begin position="1257"/>
        <end position="1287"/>
    </location>
</feature>
<evidence type="ECO:0000256" key="13">
    <source>
        <dbReference type="ARBA" id="ARBA00022777"/>
    </source>
</evidence>
<keyword evidence="15" id="KW-0539">Nucleus</keyword>
<dbReference type="Gene3D" id="3.30.200.20">
    <property type="entry name" value="Phosphorylase Kinase, domain 1"/>
    <property type="match status" value="1"/>
</dbReference>
<dbReference type="WBParaSite" id="EVEC_0000218601-mRNA-1">
    <property type="protein sequence ID" value="EVEC_0000218601-mRNA-1"/>
    <property type="gene ID" value="EVEC_0000218601"/>
</dbReference>
<dbReference type="GO" id="GO:0005634">
    <property type="term" value="C:nucleus"/>
    <property type="evidence" value="ECO:0007669"/>
    <property type="project" value="UniProtKB-SubCell"/>
</dbReference>
<keyword evidence="12 26" id="KW-0547">Nucleotide-binding</keyword>
<feature type="domain" description="Protein kinase" evidence="28">
    <location>
        <begin position="730"/>
        <end position="1050"/>
    </location>
</feature>
<comment type="similarity">
    <text evidence="4">Belongs to the protein kinase superfamily. CMGC Ser/Thr protein kinase family. CDC2/CDKX subfamily.</text>
</comment>
<dbReference type="InterPro" id="IPR015943">
    <property type="entry name" value="WD40/YVTN_repeat-like_dom_sf"/>
</dbReference>
<comment type="function">
    <text evidence="22">Component of the Mediator complex, a coactivator involved in regulated gene transcription of nearly all RNA polymerase II-dependent genes. Mediator functions as a bridge to convey information from gene-specific regulatory proteins to the basal RNA polymerase II transcription machinery. Mediator is recruited to promoters by direct interactions with regulatory proteins and serves as a scaffold for the assembly of a functional pre-initiation complex with RNA polymerase II and the general transcription factors. Phosphorylates the CTD (C-terminal domain) of the large subunit of RNA polymerase II (RNAp II), which may inhibit the formation of a transcription initiation complex.</text>
</comment>
<name>A0A0N4UXC8_ENTVE</name>
<dbReference type="FunFam" id="3.30.200.20:FF:000707">
    <property type="entry name" value="Cyclin dependent kinase 19"/>
    <property type="match status" value="1"/>
</dbReference>
<dbReference type="PANTHER" id="PTHR16017:SF0">
    <property type="entry name" value="WD REPEAT-CONTAINING PROTEIN 70"/>
    <property type="match status" value="1"/>
</dbReference>
<evidence type="ECO:0000313" key="30">
    <source>
        <dbReference type="Proteomes" id="UP000274131"/>
    </source>
</evidence>
<accession>A0A0N4UXC8</accession>
<evidence type="ECO:0000256" key="24">
    <source>
        <dbReference type="ARBA" id="ARBA00083351"/>
    </source>
</evidence>
<comment type="catalytic activity">
    <reaction evidence="20">
        <text>L-seryl-[protein] + ATP = O-phospho-L-seryl-[protein] + ADP + H(+)</text>
        <dbReference type="Rhea" id="RHEA:17989"/>
        <dbReference type="Rhea" id="RHEA-COMP:9863"/>
        <dbReference type="Rhea" id="RHEA-COMP:11604"/>
        <dbReference type="ChEBI" id="CHEBI:15378"/>
        <dbReference type="ChEBI" id="CHEBI:29999"/>
        <dbReference type="ChEBI" id="CHEBI:30616"/>
        <dbReference type="ChEBI" id="CHEBI:83421"/>
        <dbReference type="ChEBI" id="CHEBI:456216"/>
        <dbReference type="EC" id="2.7.11.22"/>
    </reaction>
</comment>
<feature type="region of interest" description="Disordered" evidence="27">
    <location>
        <begin position="1075"/>
        <end position="1106"/>
    </location>
</feature>
<feature type="compositionally biased region" description="Low complexity" evidence="27">
    <location>
        <begin position="1096"/>
        <end position="1106"/>
    </location>
</feature>
<reference evidence="29 30" key="2">
    <citation type="submission" date="2018-10" db="EMBL/GenBank/DDBJ databases">
        <authorList>
            <consortium name="Pathogen Informatics"/>
        </authorList>
    </citation>
    <scope>NUCLEOTIDE SEQUENCE [LARGE SCALE GENOMIC DNA]</scope>
</reference>
<evidence type="ECO:0000256" key="23">
    <source>
        <dbReference type="ARBA" id="ARBA00082704"/>
    </source>
</evidence>
<feature type="region of interest" description="Disordered" evidence="27">
    <location>
        <begin position="56"/>
        <end position="82"/>
    </location>
</feature>
<evidence type="ECO:0000256" key="19">
    <source>
        <dbReference type="ARBA" id="ARBA00047811"/>
    </source>
</evidence>
<feature type="repeat" description="WD" evidence="25">
    <location>
        <begin position="424"/>
        <end position="459"/>
    </location>
</feature>
<evidence type="ECO:0000256" key="9">
    <source>
        <dbReference type="ARBA" id="ARBA00022574"/>
    </source>
</evidence>
<keyword evidence="10" id="KW-0808">Transferase</keyword>
<feature type="compositionally biased region" description="Basic and acidic residues" evidence="27">
    <location>
        <begin position="56"/>
        <end position="72"/>
    </location>
</feature>
<evidence type="ECO:0000256" key="14">
    <source>
        <dbReference type="ARBA" id="ARBA00022840"/>
    </source>
</evidence>
<dbReference type="Pfam" id="PF00400">
    <property type="entry name" value="WD40"/>
    <property type="match status" value="4"/>
</dbReference>
<evidence type="ECO:0000256" key="16">
    <source>
        <dbReference type="ARBA" id="ARBA00038343"/>
    </source>
</evidence>
<comment type="subcellular location">
    <subcellularLocation>
        <location evidence="3">Cytoplasmic vesicle</location>
        <location evidence="3">Autophagosome</location>
    </subcellularLocation>
    <subcellularLocation>
        <location evidence="2">Nucleus</location>
    </subcellularLocation>
</comment>
<dbReference type="PROSITE" id="PS50082">
    <property type="entry name" value="WD_REPEATS_2"/>
    <property type="match status" value="2"/>
</dbReference>
<protein>
    <recommendedName>
        <fullName evidence="17">Cyclin-dependent kinase 8</fullName>
        <ecNumber evidence="7">2.7.11.22</ecNumber>
        <ecNumber evidence="6">2.7.11.23</ecNumber>
    </recommendedName>
    <alternativeName>
        <fullName evidence="18">Cell division protein kinase 8</fullName>
    </alternativeName>
    <alternativeName>
        <fullName evidence="24">Mediator complex subunit cdk-8</fullName>
    </alternativeName>
    <alternativeName>
        <fullName evidence="23">Mediator of RNA polymerase II transcription subunit cdk-8</fullName>
    </alternativeName>
</protein>
<keyword evidence="13" id="KW-0418">Kinase</keyword>
<feature type="region of interest" description="Disordered" evidence="27">
    <location>
        <begin position="621"/>
        <end position="643"/>
    </location>
</feature>
<gene>
    <name evidence="29" type="ORF">EVEC_LOCUS1894</name>
</gene>
<evidence type="ECO:0000256" key="2">
    <source>
        <dbReference type="ARBA" id="ARBA00004123"/>
    </source>
</evidence>
<dbReference type="InterPro" id="IPR000719">
    <property type="entry name" value="Prot_kinase_dom"/>
</dbReference>
<evidence type="ECO:0000256" key="18">
    <source>
        <dbReference type="ARBA" id="ARBA00041245"/>
    </source>
</evidence>
<dbReference type="GO" id="GO:0035861">
    <property type="term" value="C:site of double-strand break"/>
    <property type="evidence" value="ECO:0007669"/>
    <property type="project" value="TreeGrafter"/>
</dbReference>
<keyword evidence="9 25" id="KW-0853">WD repeat</keyword>
<dbReference type="InterPro" id="IPR001680">
    <property type="entry name" value="WD40_rpt"/>
</dbReference>
<dbReference type="GO" id="GO:0004693">
    <property type="term" value="F:cyclin-dependent protein serine/threonine kinase activity"/>
    <property type="evidence" value="ECO:0007669"/>
    <property type="project" value="UniProtKB-EC"/>
</dbReference>
<dbReference type="CDD" id="cd00200">
    <property type="entry name" value="WD40"/>
    <property type="match status" value="1"/>
</dbReference>
<dbReference type="SMART" id="SM00320">
    <property type="entry name" value="WD40"/>
    <property type="match status" value="6"/>
</dbReference>
<evidence type="ECO:0000256" key="10">
    <source>
        <dbReference type="ARBA" id="ARBA00022679"/>
    </source>
</evidence>
<evidence type="ECO:0000256" key="11">
    <source>
        <dbReference type="ARBA" id="ARBA00022737"/>
    </source>
</evidence>
<proteinExistence type="inferred from homology"/>
<evidence type="ECO:0000256" key="12">
    <source>
        <dbReference type="ARBA" id="ARBA00022741"/>
    </source>
</evidence>
<evidence type="ECO:0000256" key="3">
    <source>
        <dbReference type="ARBA" id="ARBA00004419"/>
    </source>
</evidence>
<reference evidence="31" key="1">
    <citation type="submission" date="2016-04" db="UniProtKB">
        <authorList>
            <consortium name="WormBaseParasite"/>
        </authorList>
    </citation>
    <scope>IDENTIFICATION</scope>
</reference>
<organism evidence="31">
    <name type="scientific">Enterobius vermicularis</name>
    <name type="common">Human pinworm</name>
    <dbReference type="NCBI Taxonomy" id="51028"/>
    <lineage>
        <taxon>Eukaryota</taxon>
        <taxon>Metazoa</taxon>
        <taxon>Ecdysozoa</taxon>
        <taxon>Nematoda</taxon>
        <taxon>Chromadorea</taxon>
        <taxon>Rhabditida</taxon>
        <taxon>Spirurina</taxon>
        <taxon>Oxyuridomorpha</taxon>
        <taxon>Oxyuroidea</taxon>
        <taxon>Oxyuridae</taxon>
        <taxon>Enterobius</taxon>
    </lineage>
</organism>
<evidence type="ECO:0000313" key="29">
    <source>
        <dbReference type="EMBL" id="VDD86751.1"/>
    </source>
</evidence>
<evidence type="ECO:0000256" key="8">
    <source>
        <dbReference type="ARBA" id="ARBA00022527"/>
    </source>
</evidence>
<feature type="repeat" description="WD" evidence="25">
    <location>
        <begin position="323"/>
        <end position="365"/>
    </location>
</feature>
<evidence type="ECO:0000256" key="22">
    <source>
        <dbReference type="ARBA" id="ARBA00053807"/>
    </source>
</evidence>
<dbReference type="Proteomes" id="UP000274131">
    <property type="component" value="Unassembled WGS sequence"/>
</dbReference>
<comment type="catalytic activity">
    <reaction evidence="19">
        <text>L-threonyl-[protein] + ATP = O-phospho-L-threonyl-[protein] + ADP + H(+)</text>
        <dbReference type="Rhea" id="RHEA:46608"/>
        <dbReference type="Rhea" id="RHEA-COMP:11060"/>
        <dbReference type="Rhea" id="RHEA-COMP:11605"/>
        <dbReference type="ChEBI" id="CHEBI:15378"/>
        <dbReference type="ChEBI" id="CHEBI:30013"/>
        <dbReference type="ChEBI" id="CHEBI:30616"/>
        <dbReference type="ChEBI" id="CHEBI:61977"/>
        <dbReference type="ChEBI" id="CHEBI:456216"/>
        <dbReference type="EC" id="2.7.11.22"/>
    </reaction>
</comment>
<feature type="region of interest" description="Disordered" evidence="27">
    <location>
        <begin position="169"/>
        <end position="200"/>
    </location>
</feature>
<dbReference type="FunFam" id="1.10.510.10:FF:000088">
    <property type="entry name" value="cyclin-dependent kinase 8 isoform X1"/>
    <property type="match status" value="1"/>
</dbReference>
<keyword evidence="30" id="KW-1185">Reference proteome</keyword>
<dbReference type="FunFam" id="2.130.10.10:FF:001319">
    <property type="entry name" value="Gastrulation defective protein 1"/>
    <property type="match status" value="1"/>
</dbReference>
<dbReference type="EC" id="2.7.11.22" evidence="7"/>
<evidence type="ECO:0000259" key="28">
    <source>
        <dbReference type="PROSITE" id="PS50011"/>
    </source>
</evidence>
<evidence type="ECO:0000256" key="4">
    <source>
        <dbReference type="ARBA" id="ARBA00006485"/>
    </source>
</evidence>
<dbReference type="SUPFAM" id="SSF50978">
    <property type="entry name" value="WD40 repeat-like"/>
    <property type="match status" value="1"/>
</dbReference>
<dbReference type="SUPFAM" id="SSF56112">
    <property type="entry name" value="Protein kinase-like (PK-like)"/>
    <property type="match status" value="1"/>
</dbReference>
<feature type="compositionally biased region" description="Low complexity" evidence="27">
    <location>
        <begin position="1262"/>
        <end position="1287"/>
    </location>
</feature>
<evidence type="ECO:0000256" key="7">
    <source>
        <dbReference type="ARBA" id="ARBA00012425"/>
    </source>
</evidence>
<dbReference type="InterPro" id="IPR008271">
    <property type="entry name" value="Ser/Thr_kinase_AS"/>
</dbReference>
<evidence type="ECO:0000313" key="31">
    <source>
        <dbReference type="WBParaSite" id="EVEC_0000218601-mRNA-1"/>
    </source>
</evidence>
<feature type="binding site" evidence="26">
    <location>
        <position position="766"/>
    </location>
    <ligand>
        <name>ATP</name>
        <dbReference type="ChEBI" id="CHEBI:30616"/>
    </ligand>
</feature>
<evidence type="ECO:0000256" key="15">
    <source>
        <dbReference type="ARBA" id="ARBA00023242"/>
    </source>
</evidence>
<dbReference type="PROSITE" id="PS50294">
    <property type="entry name" value="WD_REPEATS_REGION"/>
    <property type="match status" value="2"/>
</dbReference>
<dbReference type="GO" id="GO:0005776">
    <property type="term" value="C:autophagosome"/>
    <property type="evidence" value="ECO:0007669"/>
    <property type="project" value="UniProtKB-SubCell"/>
</dbReference>
<comment type="cofactor">
    <cofactor evidence="1">
        <name>Mg(2+)</name>
        <dbReference type="ChEBI" id="CHEBI:18420"/>
    </cofactor>
</comment>
<dbReference type="EMBL" id="UXUI01007282">
    <property type="protein sequence ID" value="VDD86751.1"/>
    <property type="molecule type" value="Genomic_DNA"/>
</dbReference>
<sequence length="1287" mass="146707">MTVCGEEICVIVGEVSETNLFGWELLISMGDGKNSKEEAEKGKVILCYGKREYVVSEERKEGSPDDNGERRQKNAVKKPRQFDLATMFEETHRVAAERNAERGLRSSFQDSLISPHEKEESTEISEVSDPADPLPLWLIKVLTEQKKKSEDDTKEEDDADVFTVPLPKNFVSAPSSSEQPDPSAVLDQGDTMSAEKEDDDDFEDFGEVPVMQLIPTECEVVVLNGKKPVSALAFDHQGTRFACGGWDYAVNLYEFQKMDYTFRPSRELAPCESHVINDLAFSTNGEQLLVASGHAQIRILDRQGKQWAETVRGDQYLVDLSNTSGHTSAVNCCCWHPLIKTEFLSCGDDGTLRIWSLDDYKELRHCITKQRKVIKTKTGGGRRAIATCCAYSRDGKLIGAGCSDGSIQIWKNGNLFVNTTYLNRTAHSKPVTSIQFSANGQQILSRSLDGTLKLFDLKSFKEPVLMKNDLFTDFEGTDCGFSPRGELVFTGTSTSDDGGIDGALLFFDSSNFELVYQIKYPKLSCMRIKWHEKINQILVALSDGSLRLYYDPVSSARGALLCVSRPLRRARQQEVVREEMILSPLTLEMFQPRGEEGEEKEVTTWRLRKFLRMQDNKLRPDFRKPADMPMSGPSSGGRQMGTKRNRDFLADTDVRASILRHAEEAEKNPYYVAKAYLKNQPVTIFQEKTTAPEEEEGDAELQPLYKQPMIDYHFKEELEKSREKVEDLFNFEGFKIGRGTYGHVYKAHPRRPDIFGEDTKKEYALKLIEGQGFSMSACREIALLRELKHPNLIRLRRVFLTLERKVWFCMDFAEHDLWHIIKFHRAAKQKKTPVLVPKGMVKSLLYQILDGIHYLHTNWILHRDLKPANILVTGEGPGVERGRVKIGDMGFARVFYNPLRPLAELDPVVVTFWYRAPELLLGAKHYTKAIDIWAIGCIFAELLTSEPVFFCREEDIKASSPYHQDQLNRIFTVMGFPSEKEWEDLKKMPEYQKLIQDFKRTSYANCTLQRYMEKHKIRAETPAFSLLQRLLTMDPIKRITAQEALDDDYFKEDPKPTADVFNGCAIPYPKREYLSDENEVKSGSGSKTQQAPPPQQSQQQPITMHQQQPIIEPAAKKMRLQSTQQMPPTQPQMEPPLINPSVSGIFASNVSNQDYPPVGSGSKAMQFEQQHQPPVIQSQQINNSNMQQLPYPQHQQHQIISQGPNMYQQQPQISMNQPMVPTSQPHISARPMQMPAQTNIMQSSYQQPIMQPSGMIVPQPAPEMMPQQGQYMMPQQQQWPPMQQRYQ</sequence>
<comment type="catalytic activity">
    <reaction evidence="21">
        <text>[DNA-directed RNA polymerase] + ATP = phospho-[DNA-directed RNA polymerase] + ADP + H(+)</text>
        <dbReference type="Rhea" id="RHEA:10216"/>
        <dbReference type="Rhea" id="RHEA-COMP:11321"/>
        <dbReference type="Rhea" id="RHEA-COMP:11322"/>
        <dbReference type="ChEBI" id="CHEBI:15378"/>
        <dbReference type="ChEBI" id="CHEBI:30616"/>
        <dbReference type="ChEBI" id="CHEBI:43176"/>
        <dbReference type="ChEBI" id="CHEBI:68546"/>
        <dbReference type="ChEBI" id="CHEBI:456216"/>
        <dbReference type="EC" id="2.7.11.23"/>
    </reaction>
</comment>
<comment type="similarity">
    <text evidence="16">Belongs to the WD repeat GAD-1 family.</text>
</comment>
<comment type="subunit">
    <text evidence="5">Component of the Mediator complex.</text>
</comment>
<dbReference type="InterPro" id="IPR051858">
    <property type="entry name" value="WD_repeat_GAD-1"/>
</dbReference>
<dbReference type="InterPro" id="IPR017441">
    <property type="entry name" value="Protein_kinase_ATP_BS"/>
</dbReference>
<keyword evidence="8" id="KW-0723">Serine/threonine-protein kinase</keyword>
<keyword evidence="11" id="KW-0677">Repeat</keyword>
<dbReference type="PROSITE" id="PS00107">
    <property type="entry name" value="PROTEIN_KINASE_ATP"/>
    <property type="match status" value="1"/>
</dbReference>
<dbReference type="PROSITE" id="PS50011">
    <property type="entry name" value="PROTEIN_KINASE_DOM"/>
    <property type="match status" value="1"/>
</dbReference>
<evidence type="ECO:0000256" key="5">
    <source>
        <dbReference type="ARBA" id="ARBA00011837"/>
    </source>
</evidence>
<dbReference type="OrthoDB" id="10264376at2759"/>
<dbReference type="Pfam" id="PF00069">
    <property type="entry name" value="Pkinase"/>
    <property type="match status" value="1"/>
</dbReference>
<dbReference type="STRING" id="51028.A0A0N4UXC8"/>
<dbReference type="SMART" id="SM00220">
    <property type="entry name" value="S_TKc"/>
    <property type="match status" value="1"/>
</dbReference>
<dbReference type="GO" id="GO:0005524">
    <property type="term" value="F:ATP binding"/>
    <property type="evidence" value="ECO:0007669"/>
    <property type="project" value="UniProtKB-UniRule"/>
</dbReference>
<evidence type="ECO:0000256" key="27">
    <source>
        <dbReference type="SAM" id="MobiDB-lite"/>
    </source>
</evidence>
<dbReference type="InterPro" id="IPR036322">
    <property type="entry name" value="WD40_repeat_dom_sf"/>
</dbReference>
<feature type="region of interest" description="Disordered" evidence="27">
    <location>
        <begin position="97"/>
        <end position="129"/>
    </location>
</feature>
<dbReference type="Gene3D" id="1.10.510.10">
    <property type="entry name" value="Transferase(Phosphotransferase) domain 1"/>
    <property type="match status" value="1"/>
</dbReference>
<dbReference type="Gene3D" id="2.130.10.10">
    <property type="entry name" value="YVTN repeat-like/Quinoprotein amine dehydrogenase"/>
    <property type="match status" value="1"/>
</dbReference>